<evidence type="ECO:0000256" key="1">
    <source>
        <dbReference type="SAM" id="MobiDB-lite"/>
    </source>
</evidence>
<protein>
    <recommendedName>
        <fullName evidence="5">Metallothionein</fullName>
    </recommendedName>
</protein>
<feature type="signal peptide" evidence="2">
    <location>
        <begin position="1"/>
        <end position="34"/>
    </location>
</feature>
<keyword evidence="4" id="KW-1185">Reference proteome</keyword>
<dbReference type="AlphaFoldDB" id="A0A3A8P8M2"/>
<reference evidence="4" key="1">
    <citation type="submission" date="2018-09" db="EMBL/GenBank/DDBJ databases">
        <authorList>
            <person name="Livingstone P.G."/>
            <person name="Whitworth D.E."/>
        </authorList>
    </citation>
    <scope>NUCLEOTIDE SEQUENCE [LARGE SCALE GENOMIC DNA]</scope>
    <source>
        <strain evidence="4">CA051B</strain>
    </source>
</reference>
<gene>
    <name evidence="3" type="ORF">D7V93_27605</name>
</gene>
<keyword evidence="2" id="KW-0732">Signal</keyword>
<comment type="caution">
    <text evidence="3">The sequence shown here is derived from an EMBL/GenBank/DDBJ whole genome shotgun (WGS) entry which is preliminary data.</text>
</comment>
<proteinExistence type="predicted"/>
<dbReference type="Proteomes" id="UP000272888">
    <property type="component" value="Unassembled WGS sequence"/>
</dbReference>
<dbReference type="RefSeq" id="WP_120646234.1">
    <property type="nucleotide sequence ID" value="NZ_RAWB01000348.1"/>
</dbReference>
<evidence type="ECO:0000313" key="4">
    <source>
        <dbReference type="Proteomes" id="UP000272888"/>
    </source>
</evidence>
<accession>A0A3A8P8M2</accession>
<organism evidence="3 4">
    <name type="scientific">Corallococcus llansteffanensis</name>
    <dbReference type="NCBI Taxonomy" id="2316731"/>
    <lineage>
        <taxon>Bacteria</taxon>
        <taxon>Pseudomonadati</taxon>
        <taxon>Myxococcota</taxon>
        <taxon>Myxococcia</taxon>
        <taxon>Myxococcales</taxon>
        <taxon>Cystobacterineae</taxon>
        <taxon>Myxococcaceae</taxon>
        <taxon>Corallococcus</taxon>
    </lineage>
</organism>
<evidence type="ECO:0008006" key="5">
    <source>
        <dbReference type="Google" id="ProtNLM"/>
    </source>
</evidence>
<feature type="chain" id="PRO_5017341913" description="Metallothionein" evidence="2">
    <location>
        <begin position="35"/>
        <end position="100"/>
    </location>
</feature>
<feature type="region of interest" description="Disordered" evidence="1">
    <location>
        <begin position="80"/>
        <end position="100"/>
    </location>
</feature>
<sequence>MKDDVTDMKTRDAVRGWLGLMALGAVLMAPQALAQTCEDKCSISAAPTLKACVKKCTAKDKSCSETCTKKFQAQKAKCSKGCKGKKGKATQEPHTHHHDE</sequence>
<dbReference type="EMBL" id="RAWB01000348">
    <property type="protein sequence ID" value="RKH52728.1"/>
    <property type="molecule type" value="Genomic_DNA"/>
</dbReference>
<feature type="compositionally biased region" description="Basic and acidic residues" evidence="1">
    <location>
        <begin position="89"/>
        <end position="100"/>
    </location>
</feature>
<name>A0A3A8P8M2_9BACT</name>
<evidence type="ECO:0000256" key="2">
    <source>
        <dbReference type="SAM" id="SignalP"/>
    </source>
</evidence>
<evidence type="ECO:0000313" key="3">
    <source>
        <dbReference type="EMBL" id="RKH52728.1"/>
    </source>
</evidence>